<sequence>MKIKALSRSTSSAQAPGSNVAKITRNLDPNQHPFERAREYTRALNATKIERMFAQPFLGDFEPGHVDGVYSFAKDPNSLERFASGSGDGVVKVWDFTSREEKWQAQAHENMVKGMCWTRDKRLITCGADKQIQMFEPYAQASKSPPKATWHGNAAFTSVTHHRSLPSFAAASNVVSIYDTARTSGAPVQNLVWPSAIDTINHVSFNQVETSVLASCATDRAIVLYDMRTSSPLHRTVLNFASNCISWNPMEAYNFAVANEDHNCYIFDMRNMKRALQVLKGHVAAVMSVEFSPTGEELVTGSYDRSVRLWERQKGHARDIYHTKRMQRVFSVAWSPDNNYVLSGSDDGNVRLWRAKASARQGVKSFALQQKLQYDEALKERYKHMPEIARINRHRHIPKAVKKAGEIKSEELKAIKRKEENERRHTKKGKVRRKAEREKMVLAKEHHAPRVYNWYKNTCGMATTSAHKIQDEKFSSLGFSKAIVNKEQVCSYSRGLGTVTEKNPILVLIHGYPQSSYMWRHFIPLLPQDAPIFAPDLPGYGASAAIEKHDKLTVGNAVLSALRAEVKRTSFRPPSGDIPIVLIGHDRGARVSHRLTVSGAEGFDIRGVCLIDIVPTSTQWQHFSNPAKAAKDVTGYFHWPLLANVDLATRMITAFGRANFIEEMLNAWSGKNEKGLQVFRADDAAKVYAEFFSQDHVLQASCEDYKHGATTDVELQEEDQKEGRKIGVPLFLLYSETYIGSRYEFPSVWSDWVNEGVDIQHHALGDGMGHFGAEEAPEESARVINKWLQGLKA</sequence>
<keyword evidence="2" id="KW-1185">Reference proteome</keyword>
<organism evidence="1 2">
    <name type="scientific">Boeremia exigua</name>
    <dbReference type="NCBI Taxonomy" id="749465"/>
    <lineage>
        <taxon>Eukaryota</taxon>
        <taxon>Fungi</taxon>
        <taxon>Dikarya</taxon>
        <taxon>Ascomycota</taxon>
        <taxon>Pezizomycotina</taxon>
        <taxon>Dothideomycetes</taxon>
        <taxon>Pleosporomycetidae</taxon>
        <taxon>Pleosporales</taxon>
        <taxon>Pleosporineae</taxon>
        <taxon>Didymellaceae</taxon>
        <taxon>Boeremia</taxon>
    </lineage>
</organism>
<gene>
    <name evidence="1" type="ORF">OPT61_g7833</name>
</gene>
<comment type="caution">
    <text evidence="1">The sequence shown here is derived from an EMBL/GenBank/DDBJ whole genome shotgun (WGS) entry which is preliminary data.</text>
</comment>
<dbReference type="Proteomes" id="UP001153331">
    <property type="component" value="Unassembled WGS sequence"/>
</dbReference>
<name>A0ACC2I1R0_9PLEO</name>
<protein>
    <submittedName>
        <fullName evidence="1">Uncharacterized protein</fullName>
    </submittedName>
</protein>
<proteinExistence type="predicted"/>
<evidence type="ECO:0000313" key="2">
    <source>
        <dbReference type="Proteomes" id="UP001153331"/>
    </source>
</evidence>
<dbReference type="EMBL" id="JAPHNI010000679">
    <property type="protein sequence ID" value="KAJ8108923.1"/>
    <property type="molecule type" value="Genomic_DNA"/>
</dbReference>
<reference evidence="1" key="1">
    <citation type="submission" date="2022-11" db="EMBL/GenBank/DDBJ databases">
        <title>Genome Sequence of Boeremia exigua.</title>
        <authorList>
            <person name="Buettner E."/>
        </authorList>
    </citation>
    <scope>NUCLEOTIDE SEQUENCE</scope>
    <source>
        <strain evidence="1">CU02</strain>
    </source>
</reference>
<accession>A0ACC2I1R0</accession>
<evidence type="ECO:0000313" key="1">
    <source>
        <dbReference type="EMBL" id="KAJ8108923.1"/>
    </source>
</evidence>